<feature type="transmembrane region" description="Helical" evidence="6">
    <location>
        <begin position="158"/>
        <end position="182"/>
    </location>
</feature>
<reference evidence="7" key="1">
    <citation type="submission" date="2023-05" db="EMBL/GenBank/DDBJ databases">
        <title>Cataloging the Phylogenetic Diversity of Human Bladder Bacteria.</title>
        <authorList>
            <person name="Du J."/>
        </authorList>
    </citation>
    <scope>NUCLEOTIDE SEQUENCE</scope>
    <source>
        <strain evidence="7">UMB1231</strain>
    </source>
</reference>
<comment type="caution">
    <text evidence="7">The sequence shown here is derived from an EMBL/GenBank/DDBJ whole genome shotgun (WGS) entry which is preliminary data.</text>
</comment>
<evidence type="ECO:0000256" key="6">
    <source>
        <dbReference type="SAM" id="Phobius"/>
    </source>
</evidence>
<feature type="transmembrane region" description="Helical" evidence="6">
    <location>
        <begin position="409"/>
        <end position="428"/>
    </location>
</feature>
<dbReference type="AlphaFoldDB" id="A0AAJ1Q5K7"/>
<protein>
    <submittedName>
        <fullName evidence="7">YfcC family protein</fullName>
    </submittedName>
</protein>
<evidence type="ECO:0000313" key="7">
    <source>
        <dbReference type="EMBL" id="MDK7188092.1"/>
    </source>
</evidence>
<feature type="transmembrane region" description="Helical" evidence="6">
    <location>
        <begin position="189"/>
        <end position="207"/>
    </location>
</feature>
<sequence length="517" mass="56459">MVNNNNDLKDQSVINENKKNKKKSINSFVVMFSVLVIVAVLTWFIPGGQYQLDESGNAIAGTYMSGNSNPQGIWDIVTAPIIGMIGNETVSGAIAISLYVMLFGSFLNMMEKAGVIRVALGSISKKFKSSINLLVLILMFVLSFLGTSQGAYEEGYVYVSLFLPIFLALGYDTVFVLMIVIFGTMAGNAAGIINPFATGIAHEIAGIPFGEGILPRSIIFVVITLVSFIIVTMYGRKIQKDPSKSVQYYRMDEDKKIFLGQASDSDEVAISVTGREKALIAVFIITFVIMFMALFPWTSINENFTLFSKFADWINSTPILSTVIGRDVVPFGEWYFVELSALMLVSTLISGFIAGYTVDENINIIVDGAKSLLSTAFMVPLARGVQLLMMEGNITATLLHATEISLGALPTSMFILVVFIIYTIFASILPSSTGLAGMTISIMVPLGQFAGVPAPVMVMIYNFALAIAKIYSPTSVIVMTCIEYAKIDYGSWIKAVWKPLLLFVITCLIMTYLLVYL</sequence>
<dbReference type="EMBL" id="JASOOE010000025">
    <property type="protein sequence ID" value="MDK7188092.1"/>
    <property type="molecule type" value="Genomic_DNA"/>
</dbReference>
<keyword evidence="3 6" id="KW-0812">Transmembrane</keyword>
<feature type="transmembrane region" description="Helical" evidence="6">
    <location>
        <begin position="496"/>
        <end position="515"/>
    </location>
</feature>
<feature type="transmembrane region" description="Helical" evidence="6">
    <location>
        <begin position="213"/>
        <end position="234"/>
    </location>
</feature>
<accession>A0AAJ1Q5K7</accession>
<dbReference type="Proteomes" id="UP001229251">
    <property type="component" value="Unassembled WGS sequence"/>
</dbReference>
<organism evidence="7 8">
    <name type="scientific">Facklamia hominis</name>
    <dbReference type="NCBI Taxonomy" id="178214"/>
    <lineage>
        <taxon>Bacteria</taxon>
        <taxon>Bacillati</taxon>
        <taxon>Bacillota</taxon>
        <taxon>Bacilli</taxon>
        <taxon>Lactobacillales</taxon>
        <taxon>Aerococcaceae</taxon>
        <taxon>Facklamia</taxon>
    </lineage>
</organism>
<dbReference type="PANTHER" id="PTHR43652">
    <property type="entry name" value="BASIC AMINO ACID ANTIPORTER YFCC-RELATED"/>
    <property type="match status" value="1"/>
</dbReference>
<feature type="transmembrane region" description="Helical" evidence="6">
    <location>
        <begin position="334"/>
        <end position="358"/>
    </location>
</feature>
<dbReference type="PANTHER" id="PTHR43652:SF6">
    <property type="entry name" value="ARGININE REPRESSOR"/>
    <property type="match status" value="1"/>
</dbReference>
<dbReference type="GO" id="GO:0005886">
    <property type="term" value="C:plasma membrane"/>
    <property type="evidence" value="ECO:0007669"/>
    <property type="project" value="UniProtKB-SubCell"/>
</dbReference>
<feature type="transmembrane region" description="Helical" evidence="6">
    <location>
        <begin position="131"/>
        <end position="152"/>
    </location>
</feature>
<feature type="transmembrane region" description="Helical" evidence="6">
    <location>
        <begin position="90"/>
        <end position="110"/>
    </location>
</feature>
<gene>
    <name evidence="7" type="ORF">QP433_08930</name>
</gene>
<evidence type="ECO:0000313" key="8">
    <source>
        <dbReference type="Proteomes" id="UP001229251"/>
    </source>
</evidence>
<feature type="transmembrane region" description="Helical" evidence="6">
    <location>
        <begin position="278"/>
        <end position="297"/>
    </location>
</feature>
<keyword evidence="4 6" id="KW-1133">Transmembrane helix</keyword>
<evidence type="ECO:0000256" key="4">
    <source>
        <dbReference type="ARBA" id="ARBA00022989"/>
    </source>
</evidence>
<dbReference type="Pfam" id="PF03606">
    <property type="entry name" value="DcuC"/>
    <property type="match status" value="1"/>
</dbReference>
<proteinExistence type="predicted"/>
<keyword evidence="5 6" id="KW-0472">Membrane</keyword>
<dbReference type="InterPro" id="IPR051679">
    <property type="entry name" value="DASS-Related_Transporters"/>
</dbReference>
<dbReference type="InterPro" id="IPR018385">
    <property type="entry name" value="C4_dicarb_anaerob_car-like"/>
</dbReference>
<keyword evidence="2" id="KW-1003">Cell membrane</keyword>
<dbReference type="RefSeq" id="WP_101974763.1">
    <property type="nucleotide sequence ID" value="NZ_CP138857.1"/>
</dbReference>
<evidence type="ECO:0000256" key="3">
    <source>
        <dbReference type="ARBA" id="ARBA00022692"/>
    </source>
</evidence>
<evidence type="ECO:0000256" key="1">
    <source>
        <dbReference type="ARBA" id="ARBA00004651"/>
    </source>
</evidence>
<feature type="transmembrane region" description="Helical" evidence="6">
    <location>
        <begin position="25"/>
        <end position="45"/>
    </location>
</feature>
<name>A0AAJ1Q5K7_9LACT</name>
<feature type="transmembrane region" description="Helical" evidence="6">
    <location>
        <begin position="460"/>
        <end position="484"/>
    </location>
</feature>
<evidence type="ECO:0000256" key="2">
    <source>
        <dbReference type="ARBA" id="ARBA00022475"/>
    </source>
</evidence>
<comment type="subcellular location">
    <subcellularLocation>
        <location evidence="1">Cell membrane</location>
        <topology evidence="1">Multi-pass membrane protein</topology>
    </subcellularLocation>
</comment>
<evidence type="ECO:0000256" key="5">
    <source>
        <dbReference type="ARBA" id="ARBA00023136"/>
    </source>
</evidence>